<dbReference type="GO" id="GO:0016757">
    <property type="term" value="F:glycosyltransferase activity"/>
    <property type="evidence" value="ECO:0007669"/>
    <property type="project" value="TreeGrafter"/>
</dbReference>
<dbReference type="Proteomes" id="UP000779900">
    <property type="component" value="Unassembled WGS sequence"/>
</dbReference>
<dbReference type="PANTHER" id="PTHR45947">
    <property type="entry name" value="SULFOQUINOVOSYL TRANSFERASE SQD2"/>
    <property type="match status" value="1"/>
</dbReference>
<dbReference type="InterPro" id="IPR028098">
    <property type="entry name" value="Glyco_trans_4-like_N"/>
</dbReference>
<sequence length="412" mass="44946">MSMPERLSICIVTDAYLPSIGGVENHVLYLSAELKRLGHDVVVVTHKLPPVQDHAARQVESPVPVQRLAGGLLVYREHDIAIDPRMVSSFKRLLDGLEPGPKARDTIRNVGRCGHVPAPRFDIVHGQSEGSYLVYEALAAARRRGIATVLTRHSMVRNKPAIFRPFLMSLTKLLARRADGLIAVSQSCAEESAGFPGAIRVIPNGVDTTEFRPAPSERQRLRSELGFGDSDIVLGFVGRLHTTKGIPLLLEVFEQLRREDSRLKLLLAGPGPLRGAVEERARTSSGAITLLEPQPFDKVAPLLNALDVYAFPSKGEGFGISLLEAMACGLPSVAFGRWGVKELVDDGETGLLVGSPAEFSEKLGLLTSDRTLRKQLGQAALVSVHEKFSWPRIAAETVDLYQALIERRAVRS</sequence>
<evidence type="ECO:0000259" key="1">
    <source>
        <dbReference type="Pfam" id="PF13439"/>
    </source>
</evidence>
<organism evidence="2 3">
    <name type="scientific">candidate division WOR-3 bacterium</name>
    <dbReference type="NCBI Taxonomy" id="2052148"/>
    <lineage>
        <taxon>Bacteria</taxon>
        <taxon>Bacteria division WOR-3</taxon>
    </lineage>
</organism>
<dbReference type="SUPFAM" id="SSF53756">
    <property type="entry name" value="UDP-Glycosyltransferase/glycogen phosphorylase"/>
    <property type="match status" value="1"/>
</dbReference>
<evidence type="ECO:0000313" key="2">
    <source>
        <dbReference type="EMBL" id="MBM3330298.1"/>
    </source>
</evidence>
<gene>
    <name evidence="2" type="ORF">FJY68_00425</name>
</gene>
<dbReference type="PANTHER" id="PTHR45947:SF3">
    <property type="entry name" value="SULFOQUINOVOSYL TRANSFERASE SQD2"/>
    <property type="match status" value="1"/>
</dbReference>
<dbReference type="Pfam" id="PF13692">
    <property type="entry name" value="Glyco_trans_1_4"/>
    <property type="match status" value="1"/>
</dbReference>
<accession>A0A938BSU6</accession>
<comment type="caution">
    <text evidence="2">The sequence shown here is derived from an EMBL/GenBank/DDBJ whole genome shotgun (WGS) entry which is preliminary data.</text>
</comment>
<dbReference type="Pfam" id="PF13439">
    <property type="entry name" value="Glyco_transf_4"/>
    <property type="match status" value="1"/>
</dbReference>
<proteinExistence type="predicted"/>
<dbReference type="Gene3D" id="3.40.50.2000">
    <property type="entry name" value="Glycogen Phosphorylase B"/>
    <property type="match status" value="2"/>
</dbReference>
<dbReference type="EMBL" id="VGIR01000001">
    <property type="protein sequence ID" value="MBM3330298.1"/>
    <property type="molecule type" value="Genomic_DNA"/>
</dbReference>
<feature type="domain" description="Glycosyltransferase subfamily 4-like N-terminal" evidence="1">
    <location>
        <begin position="20"/>
        <end position="209"/>
    </location>
</feature>
<reference evidence="2" key="1">
    <citation type="submission" date="2019-03" db="EMBL/GenBank/DDBJ databases">
        <title>Lake Tanganyika Metagenome-Assembled Genomes (MAGs).</title>
        <authorList>
            <person name="Tran P."/>
        </authorList>
    </citation>
    <scope>NUCLEOTIDE SEQUENCE</scope>
    <source>
        <strain evidence="2">K_DeepCast_150m_m2_040</strain>
    </source>
</reference>
<protein>
    <submittedName>
        <fullName evidence="2">Glycosyltransferase family 4 protein</fullName>
    </submittedName>
</protein>
<evidence type="ECO:0000313" key="3">
    <source>
        <dbReference type="Proteomes" id="UP000779900"/>
    </source>
</evidence>
<dbReference type="InterPro" id="IPR050194">
    <property type="entry name" value="Glycosyltransferase_grp1"/>
</dbReference>
<name>A0A938BSU6_UNCW3</name>
<dbReference type="CDD" id="cd03801">
    <property type="entry name" value="GT4_PimA-like"/>
    <property type="match status" value="1"/>
</dbReference>
<dbReference type="AlphaFoldDB" id="A0A938BSU6"/>